<protein>
    <recommendedName>
        <fullName evidence="1">N-acetyltransferase domain-containing protein</fullName>
    </recommendedName>
</protein>
<keyword evidence="3" id="KW-1185">Reference proteome</keyword>
<name>A0A429ZS82_9ENTE</name>
<dbReference type="OrthoDB" id="9796171at2"/>
<gene>
    <name evidence="2" type="ORF">CBF35_06195</name>
</gene>
<accession>A0A429ZS82</accession>
<organism evidence="2 3">
    <name type="scientific">Vagococcus salmoninarum</name>
    <dbReference type="NCBI Taxonomy" id="2739"/>
    <lineage>
        <taxon>Bacteria</taxon>
        <taxon>Bacillati</taxon>
        <taxon>Bacillota</taxon>
        <taxon>Bacilli</taxon>
        <taxon>Lactobacillales</taxon>
        <taxon>Enterococcaceae</taxon>
        <taxon>Vagococcus</taxon>
    </lineage>
</organism>
<dbReference type="PROSITE" id="PS51186">
    <property type="entry name" value="GNAT"/>
    <property type="match status" value="1"/>
</dbReference>
<evidence type="ECO:0000259" key="1">
    <source>
        <dbReference type="PROSITE" id="PS51186"/>
    </source>
</evidence>
<sequence>MKITCSKLTDLAPIEVTKIYQARIQVFVVEQNCPYPEIDQWDYQGLHLCFWAESGEVLAYSRIIQKESYITFGRVLVANAGRGRGLGRKLVLKVLEKIQEINSEQLVKISAQTYLKDFYQSFGFHIISESYLEDGISHVDMVRNHPESDC</sequence>
<dbReference type="EMBL" id="NGJU01000007">
    <property type="protein sequence ID" value="RST96498.1"/>
    <property type="molecule type" value="Genomic_DNA"/>
</dbReference>
<evidence type="ECO:0000313" key="2">
    <source>
        <dbReference type="EMBL" id="RST96498.1"/>
    </source>
</evidence>
<dbReference type="InterPro" id="IPR016181">
    <property type="entry name" value="Acyl_CoA_acyltransferase"/>
</dbReference>
<feature type="domain" description="N-acetyltransferase" evidence="1">
    <location>
        <begin position="6"/>
        <end position="146"/>
    </location>
</feature>
<reference evidence="2 3" key="1">
    <citation type="submission" date="2017-05" db="EMBL/GenBank/DDBJ databases">
        <title>Vagococcus spp. assemblies.</title>
        <authorList>
            <person name="Gulvik C.A."/>
        </authorList>
    </citation>
    <scope>NUCLEOTIDE SEQUENCE [LARGE SCALE GENOMIC DNA]</scope>
    <source>
        <strain evidence="2 3">NCFB 2777</strain>
    </source>
</reference>
<dbReference type="InterPro" id="IPR000182">
    <property type="entry name" value="GNAT_dom"/>
</dbReference>
<dbReference type="Proteomes" id="UP000287239">
    <property type="component" value="Unassembled WGS sequence"/>
</dbReference>
<dbReference type="RefSeq" id="WP_126779174.1">
    <property type="nucleotide sequence ID" value="NZ_NGJU01000007.1"/>
</dbReference>
<evidence type="ECO:0000313" key="3">
    <source>
        <dbReference type="Proteomes" id="UP000287239"/>
    </source>
</evidence>
<dbReference type="GO" id="GO:0016747">
    <property type="term" value="F:acyltransferase activity, transferring groups other than amino-acyl groups"/>
    <property type="evidence" value="ECO:0007669"/>
    <property type="project" value="InterPro"/>
</dbReference>
<dbReference type="GeneID" id="98567956"/>
<comment type="caution">
    <text evidence="2">The sequence shown here is derived from an EMBL/GenBank/DDBJ whole genome shotgun (WGS) entry which is preliminary data.</text>
</comment>
<dbReference type="Gene3D" id="3.40.630.30">
    <property type="match status" value="1"/>
</dbReference>
<dbReference type="SUPFAM" id="SSF55729">
    <property type="entry name" value="Acyl-CoA N-acyltransferases (Nat)"/>
    <property type="match status" value="1"/>
</dbReference>
<dbReference type="AlphaFoldDB" id="A0A429ZS82"/>
<dbReference type="Pfam" id="PF13673">
    <property type="entry name" value="Acetyltransf_10"/>
    <property type="match status" value="1"/>
</dbReference>
<proteinExistence type="predicted"/>